<dbReference type="InterPro" id="IPR007630">
    <property type="entry name" value="RNA_pol_sigma70_r4"/>
</dbReference>
<dbReference type="EMBL" id="DVOJ01000003">
    <property type="protein sequence ID" value="HIV01051.1"/>
    <property type="molecule type" value="Genomic_DNA"/>
</dbReference>
<dbReference type="PANTHER" id="PTHR30385">
    <property type="entry name" value="SIGMA FACTOR F FLAGELLAR"/>
    <property type="match status" value="1"/>
</dbReference>
<dbReference type="Gene3D" id="1.20.140.160">
    <property type="match status" value="1"/>
</dbReference>
<proteinExistence type="predicted"/>
<dbReference type="NCBIfam" id="TIGR02937">
    <property type="entry name" value="sigma70-ECF"/>
    <property type="match status" value="1"/>
</dbReference>
<dbReference type="SUPFAM" id="SSF88659">
    <property type="entry name" value="Sigma3 and sigma4 domains of RNA polymerase sigma factors"/>
    <property type="match status" value="2"/>
</dbReference>
<dbReference type="Pfam" id="PF04545">
    <property type="entry name" value="Sigma70_r4"/>
    <property type="match status" value="1"/>
</dbReference>
<feature type="domain" description="RNA polymerase sigma-70" evidence="5">
    <location>
        <begin position="210"/>
        <end position="236"/>
    </location>
</feature>
<reference evidence="6" key="1">
    <citation type="submission" date="2020-10" db="EMBL/GenBank/DDBJ databases">
        <authorList>
            <person name="Gilroy R."/>
        </authorList>
    </citation>
    <scope>NUCLEOTIDE SEQUENCE</scope>
    <source>
        <strain evidence="6">CHK186-9395</strain>
    </source>
</reference>
<dbReference type="PRINTS" id="PR00046">
    <property type="entry name" value="SIGMA70FCT"/>
</dbReference>
<dbReference type="InterPro" id="IPR013325">
    <property type="entry name" value="RNA_pol_sigma_r2"/>
</dbReference>
<reference evidence="6" key="2">
    <citation type="journal article" date="2021" name="PeerJ">
        <title>Extensive microbial diversity within the chicken gut microbiome revealed by metagenomics and culture.</title>
        <authorList>
            <person name="Gilroy R."/>
            <person name="Ravi A."/>
            <person name="Getino M."/>
            <person name="Pursley I."/>
            <person name="Horton D.L."/>
            <person name="Alikhan N.F."/>
            <person name="Baker D."/>
            <person name="Gharbi K."/>
            <person name="Hall N."/>
            <person name="Watson M."/>
            <person name="Adriaenssens E.M."/>
            <person name="Foster-Nyarko E."/>
            <person name="Jarju S."/>
            <person name="Secka A."/>
            <person name="Antonio M."/>
            <person name="Oren A."/>
            <person name="Chaudhuri R.R."/>
            <person name="La Ragione R."/>
            <person name="Hildebrand F."/>
            <person name="Pallen M.J."/>
        </authorList>
    </citation>
    <scope>NUCLEOTIDE SEQUENCE</scope>
    <source>
        <strain evidence="6">CHK186-9395</strain>
    </source>
</reference>
<organism evidence="6 7">
    <name type="scientific">Candidatus Caccopulliclostridium gallistercoris</name>
    <dbReference type="NCBI Taxonomy" id="2840719"/>
    <lineage>
        <taxon>Bacteria</taxon>
        <taxon>Bacillati</taxon>
        <taxon>Bacillota</taxon>
        <taxon>Clostridia</taxon>
        <taxon>Candidatus Caccopulliclostridium</taxon>
    </lineage>
</organism>
<dbReference type="InterPro" id="IPR000943">
    <property type="entry name" value="RNA_pol_sigma70"/>
</dbReference>
<dbReference type="GO" id="GO:0003677">
    <property type="term" value="F:DNA binding"/>
    <property type="evidence" value="ECO:0007669"/>
    <property type="project" value="UniProtKB-KW"/>
</dbReference>
<dbReference type="PIRSF" id="PIRSF000770">
    <property type="entry name" value="RNA_pol_sigma-SigE/K"/>
    <property type="match status" value="1"/>
</dbReference>
<dbReference type="Pfam" id="PF04539">
    <property type="entry name" value="Sigma70_r3"/>
    <property type="match status" value="1"/>
</dbReference>
<evidence type="ECO:0000256" key="1">
    <source>
        <dbReference type="ARBA" id="ARBA00023015"/>
    </source>
</evidence>
<dbReference type="GO" id="GO:0016987">
    <property type="term" value="F:sigma factor activity"/>
    <property type="evidence" value="ECO:0007669"/>
    <property type="project" value="UniProtKB-KW"/>
</dbReference>
<keyword evidence="4" id="KW-0804">Transcription</keyword>
<dbReference type="AlphaFoldDB" id="A0A9D1NEF6"/>
<dbReference type="Proteomes" id="UP000886861">
    <property type="component" value="Unassembled WGS sequence"/>
</dbReference>
<dbReference type="InterPro" id="IPR014284">
    <property type="entry name" value="RNA_pol_sigma-70_dom"/>
</dbReference>
<dbReference type="GO" id="GO:0006352">
    <property type="term" value="P:DNA-templated transcription initiation"/>
    <property type="evidence" value="ECO:0007669"/>
    <property type="project" value="InterPro"/>
</dbReference>
<evidence type="ECO:0000256" key="4">
    <source>
        <dbReference type="ARBA" id="ARBA00023163"/>
    </source>
</evidence>
<dbReference type="InterPro" id="IPR013324">
    <property type="entry name" value="RNA_pol_sigma_r3/r4-like"/>
</dbReference>
<dbReference type="PROSITE" id="PS00716">
    <property type="entry name" value="SIGMA70_2"/>
    <property type="match status" value="1"/>
</dbReference>
<dbReference type="CDD" id="cd06171">
    <property type="entry name" value="Sigma70_r4"/>
    <property type="match status" value="1"/>
</dbReference>
<name>A0A9D1NEF6_9FIRM</name>
<comment type="caution">
    <text evidence="6">The sequence shown here is derived from an EMBL/GenBank/DDBJ whole genome shotgun (WGS) entry which is preliminary data.</text>
</comment>
<evidence type="ECO:0000313" key="7">
    <source>
        <dbReference type="Proteomes" id="UP000886861"/>
    </source>
</evidence>
<dbReference type="InterPro" id="IPR007624">
    <property type="entry name" value="RNA_pol_sigma70_r3"/>
</dbReference>
<dbReference type="PANTHER" id="PTHR30385:SF4">
    <property type="entry name" value="RNA POLYMERASE SIGMA-E FACTOR"/>
    <property type="match status" value="1"/>
</dbReference>
<keyword evidence="3" id="KW-0238">DNA-binding</keyword>
<gene>
    <name evidence="6" type="ORF">IAA62_00635</name>
</gene>
<dbReference type="InterPro" id="IPR007627">
    <property type="entry name" value="RNA_pol_sigma70_r2"/>
</dbReference>
<keyword evidence="2" id="KW-0731">Sigma factor</keyword>
<dbReference type="Gene3D" id="1.20.120.1810">
    <property type="match status" value="1"/>
</dbReference>
<dbReference type="NCBIfam" id="TIGR02980">
    <property type="entry name" value="SigBFG"/>
    <property type="match status" value="1"/>
</dbReference>
<evidence type="ECO:0000259" key="5">
    <source>
        <dbReference type="PROSITE" id="PS00716"/>
    </source>
</evidence>
<dbReference type="InterPro" id="IPR014322">
    <property type="entry name" value="RNA_pol_sigma-B/F/G"/>
</dbReference>
<dbReference type="Pfam" id="PF04542">
    <property type="entry name" value="Sigma70_r2"/>
    <property type="match status" value="1"/>
</dbReference>
<keyword evidence="1" id="KW-0805">Transcription regulation</keyword>
<sequence>MLPYSDTISLIKLAQEGDEEAKQKLIEENSPLVKSVIKRFKGKGIEYDDLYQLGCVGFLKAIKNFKTEYNVKFSTYAVPMVIGEIKRFMRDDGEIKVSRAIKSLNLKISKFIESFVKEHMRKPTTKEIAAEFQIDESEVVFTMDSSKMPISMYTTLDDDSSHSQFLIDRFMQAGENDDSVIDNISLKEALSSLDERDKKIVLLRFFRDKTQSEIASVLNISQVQVSRLECKIIEKMREKLKENI</sequence>
<protein>
    <submittedName>
        <fullName evidence="6">SigB/SigF/SigG family RNA polymerase sigma factor</fullName>
    </submittedName>
</protein>
<dbReference type="SUPFAM" id="SSF88946">
    <property type="entry name" value="Sigma2 domain of RNA polymerase sigma factors"/>
    <property type="match status" value="1"/>
</dbReference>
<accession>A0A9D1NEF6</accession>
<evidence type="ECO:0000256" key="2">
    <source>
        <dbReference type="ARBA" id="ARBA00023082"/>
    </source>
</evidence>
<evidence type="ECO:0000256" key="3">
    <source>
        <dbReference type="ARBA" id="ARBA00023125"/>
    </source>
</evidence>
<evidence type="ECO:0000313" key="6">
    <source>
        <dbReference type="EMBL" id="HIV01051.1"/>
    </source>
</evidence>